<accession>A0A5A7R6P8</accession>
<reference evidence="2" key="1">
    <citation type="journal article" date="2019" name="Curr. Biol.">
        <title>Genome Sequence of Striga asiatica Provides Insight into the Evolution of Plant Parasitism.</title>
        <authorList>
            <person name="Yoshida S."/>
            <person name="Kim S."/>
            <person name="Wafula E.K."/>
            <person name="Tanskanen J."/>
            <person name="Kim Y.M."/>
            <person name="Honaas L."/>
            <person name="Yang Z."/>
            <person name="Spallek T."/>
            <person name="Conn C.E."/>
            <person name="Ichihashi Y."/>
            <person name="Cheong K."/>
            <person name="Cui S."/>
            <person name="Der J.P."/>
            <person name="Gundlach H."/>
            <person name="Jiao Y."/>
            <person name="Hori C."/>
            <person name="Ishida J.K."/>
            <person name="Kasahara H."/>
            <person name="Kiba T."/>
            <person name="Kim M.S."/>
            <person name="Koo N."/>
            <person name="Laohavisit A."/>
            <person name="Lee Y.H."/>
            <person name="Lumba S."/>
            <person name="McCourt P."/>
            <person name="Mortimer J.C."/>
            <person name="Mutuku J.M."/>
            <person name="Nomura T."/>
            <person name="Sasaki-Sekimoto Y."/>
            <person name="Seto Y."/>
            <person name="Wang Y."/>
            <person name="Wakatake T."/>
            <person name="Sakakibara H."/>
            <person name="Demura T."/>
            <person name="Yamaguchi S."/>
            <person name="Yoneyama K."/>
            <person name="Manabe R.I."/>
            <person name="Nelson D.C."/>
            <person name="Schulman A.H."/>
            <person name="Timko M.P."/>
            <person name="dePamphilis C.W."/>
            <person name="Choi D."/>
            <person name="Shirasu K."/>
        </authorList>
    </citation>
    <scope>NUCLEOTIDE SEQUENCE [LARGE SCALE GENOMIC DNA]</scope>
    <source>
        <strain evidence="2">cv. UVA1</strain>
    </source>
</reference>
<proteinExistence type="predicted"/>
<dbReference type="Proteomes" id="UP000325081">
    <property type="component" value="Unassembled WGS sequence"/>
</dbReference>
<name>A0A5A7R6P8_STRAF</name>
<evidence type="ECO:0000313" key="1">
    <source>
        <dbReference type="EMBL" id="GER52950.1"/>
    </source>
</evidence>
<dbReference type="AlphaFoldDB" id="A0A5A7R6P8"/>
<dbReference type="OrthoDB" id="610799at2759"/>
<sequence>MGNCLCRRESSQVWATVDQLYDPKQSLNVALDDDVNGEGNISQAFSSSNRELVKVKITKWELLEMVAIARVEGVPVERLLLSRLIDRSGFAPPPECSWEPVLASSKESPSVFESLVQGPALVVQLLLSVARLLRGRLRRITVVLRRQVVGKEAVEVVSCQFRTAPGHFRLLPIAGEVLTSRLILRRRLSHIDSIGKMSLVYKPSELLLLLPIGFEIEPHYGAPRLTLLWCASSGGTAPSSPDYINLIWYQSGPVLGPAMTLSTRPALGLGLSLYPACYVGLGLRRTHK</sequence>
<organism evidence="1 2">
    <name type="scientific">Striga asiatica</name>
    <name type="common">Asiatic witchweed</name>
    <name type="synonym">Buchnera asiatica</name>
    <dbReference type="NCBI Taxonomy" id="4170"/>
    <lineage>
        <taxon>Eukaryota</taxon>
        <taxon>Viridiplantae</taxon>
        <taxon>Streptophyta</taxon>
        <taxon>Embryophyta</taxon>
        <taxon>Tracheophyta</taxon>
        <taxon>Spermatophyta</taxon>
        <taxon>Magnoliopsida</taxon>
        <taxon>eudicotyledons</taxon>
        <taxon>Gunneridae</taxon>
        <taxon>Pentapetalae</taxon>
        <taxon>asterids</taxon>
        <taxon>lamiids</taxon>
        <taxon>Lamiales</taxon>
        <taxon>Orobanchaceae</taxon>
        <taxon>Buchnereae</taxon>
        <taxon>Striga</taxon>
    </lineage>
</organism>
<dbReference type="EMBL" id="BKCP01010514">
    <property type="protein sequence ID" value="GER52950.1"/>
    <property type="molecule type" value="Genomic_DNA"/>
</dbReference>
<protein>
    <submittedName>
        <fullName evidence="1">Binding-protein-dependent transport systems innermembrane component</fullName>
    </submittedName>
</protein>
<evidence type="ECO:0000313" key="2">
    <source>
        <dbReference type="Proteomes" id="UP000325081"/>
    </source>
</evidence>
<gene>
    <name evidence="1" type="ORF">STAS_30438</name>
</gene>
<keyword evidence="2" id="KW-1185">Reference proteome</keyword>
<comment type="caution">
    <text evidence="1">The sequence shown here is derived from an EMBL/GenBank/DDBJ whole genome shotgun (WGS) entry which is preliminary data.</text>
</comment>